<dbReference type="Proteomes" id="UP000887116">
    <property type="component" value="Unassembled WGS sequence"/>
</dbReference>
<evidence type="ECO:0000313" key="2">
    <source>
        <dbReference type="EMBL" id="GFQ65802.1"/>
    </source>
</evidence>
<reference evidence="2" key="1">
    <citation type="submission" date="2020-07" db="EMBL/GenBank/DDBJ databases">
        <title>Multicomponent nature underlies the extraordinary mechanical properties of spider dragline silk.</title>
        <authorList>
            <person name="Kono N."/>
            <person name="Nakamura H."/>
            <person name="Mori M."/>
            <person name="Yoshida Y."/>
            <person name="Ohtoshi R."/>
            <person name="Malay A.D."/>
            <person name="Moran D.A.P."/>
            <person name="Tomita M."/>
            <person name="Numata K."/>
            <person name="Arakawa K."/>
        </authorList>
    </citation>
    <scope>NUCLEOTIDE SEQUENCE</scope>
</reference>
<feature type="compositionally biased region" description="Basic residues" evidence="1">
    <location>
        <begin position="89"/>
        <end position="128"/>
    </location>
</feature>
<dbReference type="AlphaFoldDB" id="A0A8X6EZI9"/>
<sequence>MEPLTKSKIFMIGYPRLQSKQLSNSILQTGLQPQKPNCFTLTNRKKYLGSYYGSNCNTLDGVLEPFMKSAMDRNILTNLGHSTKISETKKRRRSSSKGGKSKRRKSSGGKKGKSKRRKSGRRRRSKKA</sequence>
<gene>
    <name evidence="2" type="ORF">TNCT_427481</name>
</gene>
<evidence type="ECO:0000256" key="1">
    <source>
        <dbReference type="SAM" id="MobiDB-lite"/>
    </source>
</evidence>
<protein>
    <submittedName>
        <fullName evidence="2">Uncharacterized protein</fullName>
    </submittedName>
</protein>
<name>A0A8X6EZI9_TRICU</name>
<feature type="region of interest" description="Disordered" evidence="1">
    <location>
        <begin position="77"/>
        <end position="128"/>
    </location>
</feature>
<organism evidence="2 3">
    <name type="scientific">Trichonephila clavata</name>
    <name type="common">Joro spider</name>
    <name type="synonym">Nephila clavata</name>
    <dbReference type="NCBI Taxonomy" id="2740835"/>
    <lineage>
        <taxon>Eukaryota</taxon>
        <taxon>Metazoa</taxon>
        <taxon>Ecdysozoa</taxon>
        <taxon>Arthropoda</taxon>
        <taxon>Chelicerata</taxon>
        <taxon>Arachnida</taxon>
        <taxon>Araneae</taxon>
        <taxon>Araneomorphae</taxon>
        <taxon>Entelegynae</taxon>
        <taxon>Araneoidea</taxon>
        <taxon>Nephilidae</taxon>
        <taxon>Trichonephila</taxon>
    </lineage>
</organism>
<keyword evidence="3" id="KW-1185">Reference proteome</keyword>
<accession>A0A8X6EZI9</accession>
<dbReference type="EMBL" id="BMAO01020221">
    <property type="protein sequence ID" value="GFQ65802.1"/>
    <property type="molecule type" value="Genomic_DNA"/>
</dbReference>
<evidence type="ECO:0000313" key="3">
    <source>
        <dbReference type="Proteomes" id="UP000887116"/>
    </source>
</evidence>
<dbReference type="OrthoDB" id="10343100at2759"/>
<proteinExistence type="predicted"/>
<comment type="caution">
    <text evidence="2">The sequence shown here is derived from an EMBL/GenBank/DDBJ whole genome shotgun (WGS) entry which is preliminary data.</text>
</comment>